<keyword evidence="3" id="KW-1185">Reference proteome</keyword>
<feature type="region of interest" description="Disordered" evidence="1">
    <location>
        <begin position="49"/>
        <end position="84"/>
    </location>
</feature>
<feature type="compositionally biased region" description="Basic and acidic residues" evidence="1">
    <location>
        <begin position="621"/>
        <end position="636"/>
    </location>
</feature>
<feature type="region of interest" description="Disordered" evidence="1">
    <location>
        <begin position="482"/>
        <end position="503"/>
    </location>
</feature>
<feature type="compositionally biased region" description="Polar residues" evidence="1">
    <location>
        <begin position="487"/>
        <end position="500"/>
    </location>
</feature>
<feature type="compositionally biased region" description="Polar residues" evidence="1">
    <location>
        <begin position="596"/>
        <end position="612"/>
    </location>
</feature>
<accession>A0A9P7ZBS0</accession>
<feature type="compositionally biased region" description="Basic residues" evidence="1">
    <location>
        <begin position="323"/>
        <end position="332"/>
    </location>
</feature>
<dbReference type="Proteomes" id="UP000887226">
    <property type="component" value="Unassembled WGS sequence"/>
</dbReference>
<sequence length="742" mass="82481">MNWTGGGLSRHSSRKTGALTEKQKQYFSKVQTGAKKKSPQAWTILGHLVKEQNHRSQSIGTGRQHDIGRRSRDSSVSLLPRDSIAGPHIRRDRVRHFSVGSRHDSGVLDPVKIKQEFLEKPPNDLYDASPPRDRKRKRQSPVSKAEKKKRTISDMRKRLLQKGDWVGVTVRKPVQYKYEAPTYSNKFGQRRATVQQAQYSSRQMTIISPFAPRIRRDSTHESVSREHQPNGRTDVRISIGGTMKRPGISSSTAPSRRHTGPEHAQAFGSEAASSDVMLLDHEDSFSDSFQCRGQSIFNHAYSPSCNPGGKVSRSNIKSYQRPRTPHMHCRAVQRRDDGQQSEHVKRTHTQQSSEQSSPSNGHDECVIFSSSSVAVQHPKPQSSRRSILLEFSSSDLPDSIVAHVGKPKTAVLPSQIMDNKIWESWVGVLDGGDDDLEQSSERRVSPGVSEMATHQVNDNQDKSLLSTWLPIKLGIGGVIPSSPPEMITTTPQARSATSFDSSKEREFAELQHAYSAEIQSSLSRSIEANERMPLPQRPAPIQKPATPKQDADEVWKKFVFDDETDEDDEGSEESSRQVVAAVRAKSTVLCMQAPSSMAGNLSATDSTNSRQQAGAFRSRMAIKESSRRPQPSHERQQQNAWPRNGPLQRQFMSSSSDSAGASMVAIKNSSKSGPLPMKETRRVLFTKPTPIVGPKIEEPRSDPPLHTGQRLRSDANSFQRKDATLEDVVTSTDSDAASIEDD</sequence>
<feature type="region of interest" description="Disordered" evidence="1">
    <location>
        <begin position="119"/>
        <end position="152"/>
    </location>
</feature>
<feature type="compositionally biased region" description="Basic and acidic residues" evidence="1">
    <location>
        <begin position="219"/>
        <end position="235"/>
    </location>
</feature>
<feature type="region of interest" description="Disordered" evidence="1">
    <location>
        <begin position="1"/>
        <end position="24"/>
    </location>
</feature>
<feature type="compositionally biased region" description="Polar residues" evidence="1">
    <location>
        <begin position="349"/>
        <end position="360"/>
    </location>
</feature>
<evidence type="ECO:0000313" key="2">
    <source>
        <dbReference type="EMBL" id="KAG9249055.1"/>
    </source>
</evidence>
<organism evidence="2 3">
    <name type="scientific">Calycina marina</name>
    <dbReference type="NCBI Taxonomy" id="1763456"/>
    <lineage>
        <taxon>Eukaryota</taxon>
        <taxon>Fungi</taxon>
        <taxon>Dikarya</taxon>
        <taxon>Ascomycota</taxon>
        <taxon>Pezizomycotina</taxon>
        <taxon>Leotiomycetes</taxon>
        <taxon>Helotiales</taxon>
        <taxon>Pezizellaceae</taxon>
        <taxon>Calycina</taxon>
    </lineage>
</organism>
<feature type="compositionally biased region" description="Low complexity" evidence="1">
    <location>
        <begin position="653"/>
        <end position="662"/>
    </location>
</feature>
<proteinExistence type="predicted"/>
<feature type="compositionally biased region" description="Basic and acidic residues" evidence="1">
    <location>
        <begin position="333"/>
        <end position="344"/>
    </location>
</feature>
<protein>
    <submittedName>
        <fullName evidence="2">Uncharacterized protein</fullName>
    </submittedName>
</protein>
<feature type="region of interest" description="Disordered" evidence="1">
    <location>
        <begin position="300"/>
        <end position="365"/>
    </location>
</feature>
<dbReference type="AlphaFoldDB" id="A0A9P7ZBS0"/>
<feature type="region of interest" description="Disordered" evidence="1">
    <location>
        <begin position="532"/>
        <end position="554"/>
    </location>
</feature>
<evidence type="ECO:0000313" key="3">
    <source>
        <dbReference type="Proteomes" id="UP000887226"/>
    </source>
</evidence>
<comment type="caution">
    <text evidence="2">The sequence shown here is derived from an EMBL/GenBank/DDBJ whole genome shotgun (WGS) entry which is preliminary data.</text>
</comment>
<name>A0A9P7ZBS0_9HELO</name>
<feature type="region of interest" description="Disordered" evidence="1">
    <location>
        <begin position="596"/>
        <end position="742"/>
    </location>
</feature>
<evidence type="ECO:0000256" key="1">
    <source>
        <dbReference type="SAM" id="MobiDB-lite"/>
    </source>
</evidence>
<dbReference type="OrthoDB" id="5426563at2759"/>
<feature type="compositionally biased region" description="Basic and acidic residues" evidence="1">
    <location>
        <begin position="63"/>
        <end position="73"/>
    </location>
</feature>
<gene>
    <name evidence="2" type="ORF">BJ878DRAFT_200458</name>
</gene>
<dbReference type="EMBL" id="MU253740">
    <property type="protein sequence ID" value="KAG9249055.1"/>
    <property type="molecule type" value="Genomic_DNA"/>
</dbReference>
<reference evidence="2" key="1">
    <citation type="journal article" date="2021" name="IMA Fungus">
        <title>Genomic characterization of three marine fungi, including Emericellopsis atlantica sp. nov. with signatures of a generalist lifestyle and marine biomass degradation.</title>
        <authorList>
            <person name="Hagestad O.C."/>
            <person name="Hou L."/>
            <person name="Andersen J.H."/>
            <person name="Hansen E.H."/>
            <person name="Altermark B."/>
            <person name="Li C."/>
            <person name="Kuhnert E."/>
            <person name="Cox R.J."/>
            <person name="Crous P.W."/>
            <person name="Spatafora J.W."/>
            <person name="Lail K."/>
            <person name="Amirebrahimi M."/>
            <person name="Lipzen A."/>
            <person name="Pangilinan J."/>
            <person name="Andreopoulos W."/>
            <person name="Hayes R.D."/>
            <person name="Ng V."/>
            <person name="Grigoriev I.V."/>
            <person name="Jackson S.A."/>
            <person name="Sutton T.D.S."/>
            <person name="Dobson A.D.W."/>
            <person name="Rama T."/>
        </authorList>
    </citation>
    <scope>NUCLEOTIDE SEQUENCE</scope>
    <source>
        <strain evidence="2">TRa3180A</strain>
    </source>
</reference>
<feature type="region of interest" description="Disordered" evidence="1">
    <location>
        <begin position="219"/>
        <end position="271"/>
    </location>
</feature>